<sequence>MGALASLSGVKNCFCPASWPSESECLPGPWHLASDHSSTHSTLYSASIRPIYAQGLNHHQAEPGRHW</sequence>
<accession>A0A5B0NNE5</accession>
<name>A0A5B0NNE5_PUCGR</name>
<dbReference type="AlphaFoldDB" id="A0A5B0NNE5"/>
<evidence type="ECO:0000313" key="1">
    <source>
        <dbReference type="EMBL" id="KAA1090333.1"/>
    </source>
</evidence>
<proteinExistence type="predicted"/>
<dbReference type="EMBL" id="VDEP01000388">
    <property type="protein sequence ID" value="KAA1090333.1"/>
    <property type="molecule type" value="Genomic_DNA"/>
</dbReference>
<evidence type="ECO:0000313" key="2">
    <source>
        <dbReference type="Proteomes" id="UP000325313"/>
    </source>
</evidence>
<organism evidence="1 2">
    <name type="scientific">Puccinia graminis f. sp. tritici</name>
    <dbReference type="NCBI Taxonomy" id="56615"/>
    <lineage>
        <taxon>Eukaryota</taxon>
        <taxon>Fungi</taxon>
        <taxon>Dikarya</taxon>
        <taxon>Basidiomycota</taxon>
        <taxon>Pucciniomycotina</taxon>
        <taxon>Pucciniomycetes</taxon>
        <taxon>Pucciniales</taxon>
        <taxon>Pucciniaceae</taxon>
        <taxon>Puccinia</taxon>
    </lineage>
</organism>
<gene>
    <name evidence="1" type="ORF">PGTUg99_000181</name>
</gene>
<comment type="caution">
    <text evidence="1">The sequence shown here is derived from an EMBL/GenBank/DDBJ whole genome shotgun (WGS) entry which is preliminary data.</text>
</comment>
<reference evidence="1 2" key="1">
    <citation type="submission" date="2019-05" db="EMBL/GenBank/DDBJ databases">
        <title>Emergence of the Ug99 lineage of the wheat stem rust pathogen through somatic hybridization.</title>
        <authorList>
            <person name="Li F."/>
            <person name="Upadhyaya N.M."/>
            <person name="Sperschneider J."/>
            <person name="Matny O."/>
            <person name="Nguyen-Phuc H."/>
            <person name="Mago R."/>
            <person name="Raley C."/>
            <person name="Miller M.E."/>
            <person name="Silverstein K.A.T."/>
            <person name="Henningsen E."/>
            <person name="Hirsch C.D."/>
            <person name="Visser B."/>
            <person name="Pretorius Z.A."/>
            <person name="Steffenson B.J."/>
            <person name="Schwessinger B."/>
            <person name="Dodds P.N."/>
            <person name="Figueroa M."/>
        </authorList>
    </citation>
    <scope>NUCLEOTIDE SEQUENCE [LARGE SCALE GENOMIC DNA]</scope>
    <source>
        <strain evidence="1 2">Ug99</strain>
    </source>
</reference>
<protein>
    <submittedName>
        <fullName evidence="1">Uncharacterized protein</fullName>
    </submittedName>
</protein>
<dbReference type="Proteomes" id="UP000325313">
    <property type="component" value="Unassembled WGS sequence"/>
</dbReference>